<protein>
    <submittedName>
        <fullName evidence="2">Uncharacterized protein</fullName>
    </submittedName>
</protein>
<evidence type="ECO:0000313" key="1">
    <source>
        <dbReference type="Proteomes" id="UP000887580"/>
    </source>
</evidence>
<evidence type="ECO:0000313" key="2">
    <source>
        <dbReference type="WBParaSite" id="PS1159_v2.g1777.t1"/>
    </source>
</evidence>
<reference evidence="2" key="1">
    <citation type="submission" date="2022-11" db="UniProtKB">
        <authorList>
            <consortium name="WormBaseParasite"/>
        </authorList>
    </citation>
    <scope>IDENTIFICATION</scope>
</reference>
<organism evidence="1 2">
    <name type="scientific">Panagrolaimus sp. PS1159</name>
    <dbReference type="NCBI Taxonomy" id="55785"/>
    <lineage>
        <taxon>Eukaryota</taxon>
        <taxon>Metazoa</taxon>
        <taxon>Ecdysozoa</taxon>
        <taxon>Nematoda</taxon>
        <taxon>Chromadorea</taxon>
        <taxon>Rhabditida</taxon>
        <taxon>Tylenchina</taxon>
        <taxon>Panagrolaimomorpha</taxon>
        <taxon>Panagrolaimoidea</taxon>
        <taxon>Panagrolaimidae</taxon>
        <taxon>Panagrolaimus</taxon>
    </lineage>
</organism>
<proteinExistence type="predicted"/>
<name>A0AC35FI61_9BILA</name>
<dbReference type="WBParaSite" id="PS1159_v2.g1777.t1">
    <property type="protein sequence ID" value="PS1159_v2.g1777.t1"/>
    <property type="gene ID" value="PS1159_v2.g1777"/>
</dbReference>
<sequence>MMVGDAELPVIHENVQLKKNRILNSLNHLKTNEELSLRRRAAEIFSNSVAFTSDFDEHLQKKIVSGIYKIMKKSDEDLMVLSQILTLLKNLAEKCSILIHLLLPMNITKLLAHQARYSSFHGIRDLCVQILGNFASCCFECQKSVSKTTASITILEALEKNWDALTLIQQILYSRALKNIFRPTGTDSELVVITIGSKGQMMDVIKKLVTLPSPNEAIFNGLTVLHEWMDGKIDVCDTVTNDDVLMTRLLQIIDIDEDTGETVACAIQIVGELAFSDDLIAKKIFDFGFCDVIETKLISSNGTPYEQSMLWCLSNILGMREFPIANKIIEREELWEKLVQYCYSYDTLIRREAIFCVLNAASNFKGHAKDEMYREFFGRLLIDTVEGFTIESDVSMIQVLGAVLYHIKCDLKQYCDQYRDLIAKHQLDKAVENRILWIQNALQTFDLTENGRKEMHKLF</sequence>
<accession>A0AC35FI61</accession>
<dbReference type="Proteomes" id="UP000887580">
    <property type="component" value="Unplaced"/>
</dbReference>